<protein>
    <recommendedName>
        <fullName evidence="3">TPR domain protein</fullName>
    </recommendedName>
</protein>
<evidence type="ECO:0008006" key="3">
    <source>
        <dbReference type="Google" id="ProtNLM"/>
    </source>
</evidence>
<reference evidence="1 2" key="1">
    <citation type="journal article" date="2024" name="Commun. Biol.">
        <title>Comparative genomic analysis of thermophilic fungi reveals convergent evolutionary adaptations and gene losses.</title>
        <authorList>
            <person name="Steindorff A.S."/>
            <person name="Aguilar-Pontes M.V."/>
            <person name="Robinson A.J."/>
            <person name="Andreopoulos B."/>
            <person name="LaButti K."/>
            <person name="Kuo A."/>
            <person name="Mondo S."/>
            <person name="Riley R."/>
            <person name="Otillar R."/>
            <person name="Haridas S."/>
            <person name="Lipzen A."/>
            <person name="Grimwood J."/>
            <person name="Schmutz J."/>
            <person name="Clum A."/>
            <person name="Reid I.D."/>
            <person name="Moisan M.C."/>
            <person name="Butler G."/>
            <person name="Nguyen T.T.M."/>
            <person name="Dewar K."/>
            <person name="Conant G."/>
            <person name="Drula E."/>
            <person name="Henrissat B."/>
            <person name="Hansel C."/>
            <person name="Singer S."/>
            <person name="Hutchinson M.I."/>
            <person name="de Vries R.P."/>
            <person name="Natvig D.O."/>
            <person name="Powell A.J."/>
            <person name="Tsang A."/>
            <person name="Grigoriev I.V."/>
        </authorList>
    </citation>
    <scope>NUCLEOTIDE SEQUENCE [LARGE SCALE GENOMIC DNA]</scope>
    <source>
        <strain evidence="1 2">ATCC 24622</strain>
    </source>
</reference>
<gene>
    <name evidence="1" type="ORF">VTK73DRAFT_7493</name>
</gene>
<dbReference type="Proteomes" id="UP001586593">
    <property type="component" value="Unassembled WGS sequence"/>
</dbReference>
<accession>A0ABR3WEZ7</accession>
<dbReference type="InterPro" id="IPR011990">
    <property type="entry name" value="TPR-like_helical_dom_sf"/>
</dbReference>
<dbReference type="PANTHER" id="PTHR45588">
    <property type="entry name" value="TPR DOMAIN-CONTAINING PROTEIN"/>
    <property type="match status" value="1"/>
</dbReference>
<name>A0ABR3WEZ7_9PEZI</name>
<organism evidence="1 2">
    <name type="scientific">Phialemonium thermophilum</name>
    <dbReference type="NCBI Taxonomy" id="223376"/>
    <lineage>
        <taxon>Eukaryota</taxon>
        <taxon>Fungi</taxon>
        <taxon>Dikarya</taxon>
        <taxon>Ascomycota</taxon>
        <taxon>Pezizomycotina</taxon>
        <taxon>Sordariomycetes</taxon>
        <taxon>Sordariomycetidae</taxon>
        <taxon>Cephalothecales</taxon>
        <taxon>Cephalothecaceae</taxon>
        <taxon>Phialemonium</taxon>
    </lineage>
</organism>
<evidence type="ECO:0000313" key="1">
    <source>
        <dbReference type="EMBL" id="KAL1859758.1"/>
    </source>
</evidence>
<evidence type="ECO:0000313" key="2">
    <source>
        <dbReference type="Proteomes" id="UP001586593"/>
    </source>
</evidence>
<keyword evidence="2" id="KW-1185">Reference proteome</keyword>
<dbReference type="EMBL" id="JAZHXJ010000480">
    <property type="protein sequence ID" value="KAL1859758.1"/>
    <property type="molecule type" value="Genomic_DNA"/>
</dbReference>
<dbReference type="PANTHER" id="PTHR45588:SF1">
    <property type="entry name" value="WW DOMAIN-CONTAINING PROTEIN"/>
    <property type="match status" value="1"/>
</dbReference>
<comment type="caution">
    <text evidence="1">The sequence shown here is derived from an EMBL/GenBank/DDBJ whole genome shotgun (WGS) entry which is preliminary data.</text>
</comment>
<dbReference type="Gene3D" id="1.25.40.10">
    <property type="entry name" value="Tetratricopeptide repeat domain"/>
    <property type="match status" value="1"/>
</dbReference>
<proteinExistence type="predicted"/>
<dbReference type="SUPFAM" id="SSF48452">
    <property type="entry name" value="TPR-like"/>
    <property type="match status" value="2"/>
</dbReference>
<sequence length="566" mass="63471">MGSQEAIPASAEYFDLGSHTFRVTTRSPDAQVWFDRGLIWSYGFNHEEAAFCFEQATLHDPECAMAYWGLAYAAGPNYNQPWSFFQGPQFEAVVQQTHKYVSQAASYAGTTSAVEKALINALQLRYPAEAAKPDAPWQIWNKDYARAMGAVYDEFPGNLDVAALYTDALLNMTPWQMWDIHTGKPNPEAETEEAQRVFDEALSLDGALRHPGLLHTYIHFIEMSPHPEAGLATADHLRLLVPDAAHLNHMPSHLDVLCGDYGRTVKSNMDAILADEHFAARRTGRYIWALYRAHNYHFRVYGAMLSGQSAVALDTAADLEKVLTEDLLRVEMPPLADYLESFFSLKLHALVRFGRWEDVIALELPKDQALYCATTAMTHYAKGVALAATGRVQEAEDERSKFQAALKNVLPSRRLFNNTCLDILAVAGDMLDGELEYRRGNYDVAFARLRDAIHREDHLPYDEPWGWMQPVRHALGALLLEQGRVEEAAAVYRADLGVDNSIPRPMQHPNNVWALHGYHECLQKLGRADEAREMEAQLEAALALADVPIQSSCFCRIKTCSSANKL</sequence>